<proteinExistence type="inferred from homology"/>
<evidence type="ECO:0000256" key="4">
    <source>
        <dbReference type="ARBA" id="ARBA00022692"/>
    </source>
</evidence>
<keyword evidence="4 11" id="KW-0812">Transmembrane</keyword>
<feature type="transmembrane region" description="Helical" evidence="11">
    <location>
        <begin position="27"/>
        <end position="48"/>
    </location>
</feature>
<sequence>MKILFMLSLFMFVCGLIYYFISNKHFLHLLLSLEFMFLSLYFMFFLYLNFNMMNLFIMMIFLTMGVCEGVLGLCLMVQMIRTYSSDFLKMLSMLW</sequence>
<dbReference type="AlphaFoldDB" id="A0A343SEN4"/>
<keyword evidence="6 11" id="KW-1133">Transmembrane helix</keyword>
<reference evidence="12" key="1">
    <citation type="journal article" date="2017" name="Mitochondrial DNA Part B Resour">
        <title>Complete mitochondrial genome of a leaf-mining beetle, Agonita chinensis Weise (Coleoptera: Chrysomelidae).</title>
        <authorList>
            <person name="Guo Q."/>
            <person name="Xu J."/>
            <person name="Liao C."/>
            <person name="Dai X."/>
            <person name="Jiang X."/>
        </authorList>
    </citation>
    <scope>NUCLEOTIDE SEQUENCE</scope>
</reference>
<feature type="transmembrane region" description="Helical" evidence="11">
    <location>
        <begin position="5"/>
        <end position="21"/>
    </location>
</feature>
<evidence type="ECO:0000256" key="9">
    <source>
        <dbReference type="ARBA" id="ARBA00031586"/>
    </source>
</evidence>
<keyword evidence="8 11" id="KW-0472">Membrane</keyword>
<dbReference type="GO" id="GO:0016020">
    <property type="term" value="C:membrane"/>
    <property type="evidence" value="ECO:0007669"/>
    <property type="project" value="UniProtKB-SubCell"/>
</dbReference>
<keyword evidence="7" id="KW-0520">NAD</keyword>
<keyword evidence="5" id="KW-1278">Translocase</keyword>
<comment type="subcellular location">
    <subcellularLocation>
        <location evidence="1">Membrane</location>
        <topology evidence="1">Multi-pass membrane protein</topology>
    </subcellularLocation>
</comment>
<gene>
    <name evidence="12" type="primary">ND4L</name>
</gene>
<evidence type="ECO:0000313" key="12">
    <source>
        <dbReference type="EMBL" id="AUR39867.1"/>
    </source>
</evidence>
<evidence type="ECO:0000256" key="3">
    <source>
        <dbReference type="ARBA" id="ARBA00016612"/>
    </source>
</evidence>
<dbReference type="GO" id="GO:0008137">
    <property type="term" value="F:NADH dehydrogenase (ubiquinone) activity"/>
    <property type="evidence" value="ECO:0007669"/>
    <property type="project" value="UniProtKB-EC"/>
</dbReference>
<evidence type="ECO:0000256" key="6">
    <source>
        <dbReference type="ARBA" id="ARBA00022989"/>
    </source>
</evidence>
<protein>
    <recommendedName>
        <fullName evidence="3">NADH-ubiquinone oxidoreductase chain 4L</fullName>
    </recommendedName>
    <alternativeName>
        <fullName evidence="9">NADH dehydrogenase subunit 4L</fullName>
    </alternativeName>
</protein>
<evidence type="ECO:0000256" key="2">
    <source>
        <dbReference type="ARBA" id="ARBA00010519"/>
    </source>
</evidence>
<geneLocation type="mitochondrion" evidence="12"/>
<comment type="catalytic activity">
    <reaction evidence="10">
        <text>a ubiquinone + NADH + 5 H(+)(in) = a ubiquinol + NAD(+) + 4 H(+)(out)</text>
        <dbReference type="Rhea" id="RHEA:29091"/>
        <dbReference type="Rhea" id="RHEA-COMP:9565"/>
        <dbReference type="Rhea" id="RHEA-COMP:9566"/>
        <dbReference type="ChEBI" id="CHEBI:15378"/>
        <dbReference type="ChEBI" id="CHEBI:16389"/>
        <dbReference type="ChEBI" id="CHEBI:17976"/>
        <dbReference type="ChEBI" id="CHEBI:57540"/>
        <dbReference type="ChEBI" id="CHEBI:57945"/>
        <dbReference type="EC" id="7.1.1.2"/>
    </reaction>
</comment>
<accession>A0A343SEN4</accession>
<organism evidence="12">
    <name type="scientific">Agonita chinensis</name>
    <dbReference type="NCBI Taxonomy" id="2003340"/>
    <lineage>
        <taxon>Eukaryota</taxon>
        <taxon>Metazoa</taxon>
        <taxon>Ecdysozoa</taxon>
        <taxon>Arthropoda</taxon>
        <taxon>Hexapoda</taxon>
        <taxon>Insecta</taxon>
        <taxon>Pterygota</taxon>
        <taxon>Neoptera</taxon>
        <taxon>Endopterygota</taxon>
        <taxon>Coleoptera</taxon>
        <taxon>Polyphaga</taxon>
        <taxon>Cucujiformia</taxon>
        <taxon>Chrysomeloidea</taxon>
        <taxon>Chrysomelidae</taxon>
        <taxon>Cassidinae</taxon>
        <taxon>Agonita</taxon>
    </lineage>
</organism>
<keyword evidence="12" id="KW-0496">Mitochondrion</keyword>
<feature type="transmembrane region" description="Helical" evidence="11">
    <location>
        <begin position="55"/>
        <end position="80"/>
    </location>
</feature>
<evidence type="ECO:0000256" key="7">
    <source>
        <dbReference type="ARBA" id="ARBA00023027"/>
    </source>
</evidence>
<evidence type="ECO:0000256" key="8">
    <source>
        <dbReference type="ARBA" id="ARBA00023136"/>
    </source>
</evidence>
<dbReference type="Gene3D" id="1.10.287.3510">
    <property type="match status" value="1"/>
</dbReference>
<dbReference type="EMBL" id="MF351622">
    <property type="protein sequence ID" value="AUR39867.1"/>
    <property type="molecule type" value="Genomic_DNA"/>
</dbReference>
<dbReference type="Pfam" id="PF00420">
    <property type="entry name" value="Oxidored_q2"/>
    <property type="match status" value="1"/>
</dbReference>
<evidence type="ECO:0000256" key="1">
    <source>
        <dbReference type="ARBA" id="ARBA00004141"/>
    </source>
</evidence>
<evidence type="ECO:0000256" key="11">
    <source>
        <dbReference type="SAM" id="Phobius"/>
    </source>
</evidence>
<dbReference type="InterPro" id="IPR039428">
    <property type="entry name" value="NUOK/Mnh_C1-like"/>
</dbReference>
<comment type="similarity">
    <text evidence="2">Belongs to the complex I subunit 4L family.</text>
</comment>
<evidence type="ECO:0000256" key="10">
    <source>
        <dbReference type="ARBA" id="ARBA00049551"/>
    </source>
</evidence>
<evidence type="ECO:0000256" key="5">
    <source>
        <dbReference type="ARBA" id="ARBA00022967"/>
    </source>
</evidence>
<name>A0A343SEN4_9CUCU</name>